<evidence type="ECO:0000256" key="2">
    <source>
        <dbReference type="ARBA" id="ARBA00022801"/>
    </source>
</evidence>
<dbReference type="SUPFAM" id="SSF56300">
    <property type="entry name" value="Metallo-dependent phosphatases"/>
    <property type="match status" value="1"/>
</dbReference>
<organism evidence="4 5">
    <name type="scientific">Sphingopyxis soli</name>
    <dbReference type="NCBI Taxonomy" id="592051"/>
    <lineage>
        <taxon>Bacteria</taxon>
        <taxon>Pseudomonadati</taxon>
        <taxon>Pseudomonadota</taxon>
        <taxon>Alphaproteobacteria</taxon>
        <taxon>Sphingomonadales</taxon>
        <taxon>Sphingomonadaceae</taxon>
        <taxon>Sphingopyxis</taxon>
    </lineage>
</organism>
<proteinExistence type="predicted"/>
<dbReference type="InterPro" id="IPR029052">
    <property type="entry name" value="Metallo-depent_PP-like"/>
</dbReference>
<dbReference type="Gene3D" id="3.60.21.10">
    <property type="match status" value="1"/>
</dbReference>
<evidence type="ECO:0000313" key="4">
    <source>
        <dbReference type="EMBL" id="GAA0864720.1"/>
    </source>
</evidence>
<dbReference type="RefSeq" id="WP_215349531.1">
    <property type="nucleotide sequence ID" value="NZ_BAAAFE010000007.1"/>
</dbReference>
<evidence type="ECO:0000259" key="3">
    <source>
        <dbReference type="Pfam" id="PF00149"/>
    </source>
</evidence>
<protein>
    <submittedName>
        <fullName evidence="4">Metallophosphoesterase</fullName>
    </submittedName>
</protein>
<name>A0ABN1M626_9SPHN</name>
<dbReference type="Pfam" id="PF00149">
    <property type="entry name" value="Metallophos"/>
    <property type="match status" value="1"/>
</dbReference>
<gene>
    <name evidence="4" type="ORF">GCM10009115_20390</name>
</gene>
<comment type="caution">
    <text evidence="4">The sequence shown here is derived from an EMBL/GenBank/DDBJ whole genome shotgun (WGS) entry which is preliminary data.</text>
</comment>
<dbReference type="EMBL" id="BAAAFE010000007">
    <property type="protein sequence ID" value="GAA0864720.1"/>
    <property type="molecule type" value="Genomic_DNA"/>
</dbReference>
<sequence>MSAKPRRLWRRWTALLALLGVAVLARGYWNSTRAPVVRTAAVAVADWPAEQAPLRVLLLSDTHVAGPDMPPERLARIVDRLNRLKPDLVLVAGDLVSEKRTATHIYTPAEIVAPLGRLKAPLGVIVAPGNHDHWFRPDALRGALERQGLGVLQNEAVKRGPLIVGGVDDDYTGHDDIPKTFAAMDALGPGVPVIVSHSPDIVPDLRRPVAAVFAGHTHCGQIRLPVIGALTYVSRYGSRFACGDITDEGQRLFVGAGLGTSILPLRFNTPPDVWLVTLGPQGAAR</sequence>
<keyword evidence="1" id="KW-0479">Metal-binding</keyword>
<keyword evidence="2" id="KW-0378">Hydrolase</keyword>
<keyword evidence="5" id="KW-1185">Reference proteome</keyword>
<dbReference type="Proteomes" id="UP001500738">
    <property type="component" value="Unassembled WGS sequence"/>
</dbReference>
<dbReference type="PANTHER" id="PTHR31302:SF31">
    <property type="entry name" value="PHOSPHODIESTERASE YAEI"/>
    <property type="match status" value="1"/>
</dbReference>
<evidence type="ECO:0000256" key="1">
    <source>
        <dbReference type="ARBA" id="ARBA00022723"/>
    </source>
</evidence>
<dbReference type="InterPro" id="IPR051158">
    <property type="entry name" value="Metallophosphoesterase_sf"/>
</dbReference>
<accession>A0ABN1M626</accession>
<dbReference type="PANTHER" id="PTHR31302">
    <property type="entry name" value="TRANSMEMBRANE PROTEIN WITH METALLOPHOSPHOESTERASE DOMAIN-RELATED"/>
    <property type="match status" value="1"/>
</dbReference>
<evidence type="ECO:0000313" key="5">
    <source>
        <dbReference type="Proteomes" id="UP001500738"/>
    </source>
</evidence>
<dbReference type="InterPro" id="IPR004843">
    <property type="entry name" value="Calcineurin-like_PHP"/>
</dbReference>
<feature type="domain" description="Calcineurin-like phosphoesterase" evidence="3">
    <location>
        <begin position="54"/>
        <end position="219"/>
    </location>
</feature>
<reference evidence="4 5" key="1">
    <citation type="journal article" date="2019" name="Int. J. Syst. Evol. Microbiol.">
        <title>The Global Catalogue of Microorganisms (GCM) 10K type strain sequencing project: providing services to taxonomists for standard genome sequencing and annotation.</title>
        <authorList>
            <consortium name="The Broad Institute Genomics Platform"/>
            <consortium name="The Broad Institute Genome Sequencing Center for Infectious Disease"/>
            <person name="Wu L."/>
            <person name="Ma J."/>
        </authorList>
    </citation>
    <scope>NUCLEOTIDE SEQUENCE [LARGE SCALE GENOMIC DNA]</scope>
    <source>
        <strain evidence="4 5">JCM 15910</strain>
    </source>
</reference>
<dbReference type="CDD" id="cd07385">
    <property type="entry name" value="MPP_YkuE_C"/>
    <property type="match status" value="1"/>
</dbReference>